<dbReference type="EMBL" id="BSPC01000024">
    <property type="protein sequence ID" value="GLS19847.1"/>
    <property type="molecule type" value="Genomic_DNA"/>
</dbReference>
<keyword evidence="5" id="KW-1185">Reference proteome</keyword>
<dbReference type="RefSeq" id="WP_284312875.1">
    <property type="nucleotide sequence ID" value="NZ_BSPC01000024.1"/>
</dbReference>
<dbReference type="Gene3D" id="3.40.50.2000">
    <property type="entry name" value="Glycogen Phosphorylase B"/>
    <property type="match status" value="2"/>
</dbReference>
<evidence type="ECO:0000313" key="5">
    <source>
        <dbReference type="Proteomes" id="UP001156882"/>
    </source>
</evidence>
<dbReference type="InterPro" id="IPR001296">
    <property type="entry name" value="Glyco_trans_1"/>
</dbReference>
<protein>
    <submittedName>
        <fullName evidence="4">Glycosyl transferase</fullName>
    </submittedName>
</protein>
<evidence type="ECO:0000313" key="4">
    <source>
        <dbReference type="EMBL" id="GLS19847.1"/>
    </source>
</evidence>
<dbReference type="Pfam" id="PF13439">
    <property type="entry name" value="Glyco_transf_4"/>
    <property type="match status" value="1"/>
</dbReference>
<evidence type="ECO:0000259" key="3">
    <source>
        <dbReference type="Pfam" id="PF13439"/>
    </source>
</evidence>
<dbReference type="Proteomes" id="UP001156882">
    <property type="component" value="Unassembled WGS sequence"/>
</dbReference>
<dbReference type="InterPro" id="IPR050194">
    <property type="entry name" value="Glycosyltransferase_grp1"/>
</dbReference>
<dbReference type="PANTHER" id="PTHR45947">
    <property type="entry name" value="SULFOQUINOVOSYL TRANSFERASE SQD2"/>
    <property type="match status" value="1"/>
</dbReference>
<proteinExistence type="predicted"/>
<dbReference type="GO" id="GO:0016740">
    <property type="term" value="F:transferase activity"/>
    <property type="evidence" value="ECO:0007669"/>
    <property type="project" value="UniProtKB-KW"/>
</dbReference>
<reference evidence="5" key="1">
    <citation type="journal article" date="2019" name="Int. J. Syst. Evol. Microbiol.">
        <title>The Global Catalogue of Microorganisms (GCM) 10K type strain sequencing project: providing services to taxonomists for standard genome sequencing and annotation.</title>
        <authorList>
            <consortium name="The Broad Institute Genomics Platform"/>
            <consortium name="The Broad Institute Genome Sequencing Center for Infectious Disease"/>
            <person name="Wu L."/>
            <person name="Ma J."/>
        </authorList>
    </citation>
    <scope>NUCLEOTIDE SEQUENCE [LARGE SCALE GENOMIC DNA]</scope>
    <source>
        <strain evidence="5">NBRC 101365</strain>
    </source>
</reference>
<dbReference type="InterPro" id="IPR028098">
    <property type="entry name" value="Glyco_trans_4-like_N"/>
</dbReference>
<feature type="domain" description="Glycosyltransferase subfamily 4-like N-terminal" evidence="3">
    <location>
        <begin position="42"/>
        <end position="195"/>
    </location>
</feature>
<gene>
    <name evidence="4" type="ORF">GCM10007874_28640</name>
</gene>
<organism evidence="4 5">
    <name type="scientific">Labrys miyagiensis</name>
    <dbReference type="NCBI Taxonomy" id="346912"/>
    <lineage>
        <taxon>Bacteria</taxon>
        <taxon>Pseudomonadati</taxon>
        <taxon>Pseudomonadota</taxon>
        <taxon>Alphaproteobacteria</taxon>
        <taxon>Hyphomicrobiales</taxon>
        <taxon>Xanthobacteraceae</taxon>
        <taxon>Labrys</taxon>
    </lineage>
</organism>
<dbReference type="PANTHER" id="PTHR45947:SF3">
    <property type="entry name" value="SULFOQUINOVOSYL TRANSFERASE SQD2"/>
    <property type="match status" value="1"/>
</dbReference>
<keyword evidence="4" id="KW-0808">Transferase</keyword>
<evidence type="ECO:0000259" key="2">
    <source>
        <dbReference type="Pfam" id="PF00534"/>
    </source>
</evidence>
<accession>A0ABQ6CHQ1</accession>
<name>A0ABQ6CHQ1_9HYPH</name>
<dbReference type="Pfam" id="PF00534">
    <property type="entry name" value="Glycos_transf_1"/>
    <property type="match status" value="1"/>
</dbReference>
<dbReference type="SUPFAM" id="SSF53756">
    <property type="entry name" value="UDP-Glycosyltransferase/glycogen phosphorylase"/>
    <property type="match status" value="1"/>
</dbReference>
<sequence>MPQQPASSPDFLRSSRPPARRPKEERFAGITVLQIIPALDAGGAERTTIDIADALTRAGARALVATEGGRLVGELQARGGLWIPFNASTKNPLRIWGNAKRLERLVREEKIDLIHARSRAPAWSARLATKRLELPFVTTYHGAYSASSAWKKRYNGVMAEADIVIANSNFTAATIKENWPEAAERLRVIHRGTDLTAFTPASVSFERVEALRKAWNIAPHQRIVLLPGRLTAWKGQRVLIDAAAIMKQKGLEDTVFVLAGDAQGRDGYVSDLNARIAERGLKGLVLLVGHCSDMPAAYLSAAAVAIPSTSPEAFGRTAVEAQAMGCPVVVSDHGATSETVLAPPEIVGNLRTGWRTAVGDADALAEALMEALTLGASARDGLAARARAHVEAHFSLDVMCNATLDAYAELLIESRKLREE</sequence>
<comment type="caution">
    <text evidence="4">The sequence shown here is derived from an EMBL/GenBank/DDBJ whole genome shotgun (WGS) entry which is preliminary data.</text>
</comment>
<evidence type="ECO:0000256" key="1">
    <source>
        <dbReference type="SAM" id="MobiDB-lite"/>
    </source>
</evidence>
<feature type="domain" description="Glycosyl transferase family 1" evidence="2">
    <location>
        <begin position="209"/>
        <end position="384"/>
    </location>
</feature>
<feature type="region of interest" description="Disordered" evidence="1">
    <location>
        <begin position="1"/>
        <end position="21"/>
    </location>
</feature>
<dbReference type="CDD" id="cd03819">
    <property type="entry name" value="GT4_WavL-like"/>
    <property type="match status" value="1"/>
</dbReference>